<dbReference type="AlphaFoldDB" id="A0A316EAS2"/>
<dbReference type="EMBL" id="QGGO01000012">
    <property type="protein sequence ID" value="PWK26429.1"/>
    <property type="molecule type" value="Genomic_DNA"/>
</dbReference>
<dbReference type="Pfam" id="PF19666">
    <property type="entry name" value="DUF6169"/>
    <property type="match status" value="1"/>
</dbReference>
<keyword evidence="2" id="KW-1185">Reference proteome</keyword>
<comment type="caution">
    <text evidence="1">The sequence shown here is derived from an EMBL/GenBank/DDBJ whole genome shotgun (WGS) entry which is preliminary data.</text>
</comment>
<proteinExistence type="predicted"/>
<organism evidence="1 2">
    <name type="scientific">Arcicella aurantiaca</name>
    <dbReference type="NCBI Taxonomy" id="591202"/>
    <lineage>
        <taxon>Bacteria</taxon>
        <taxon>Pseudomonadati</taxon>
        <taxon>Bacteroidota</taxon>
        <taxon>Cytophagia</taxon>
        <taxon>Cytophagales</taxon>
        <taxon>Flectobacillaceae</taxon>
        <taxon>Arcicella</taxon>
    </lineage>
</organism>
<dbReference type="OrthoDB" id="955741at2"/>
<name>A0A316EAS2_9BACT</name>
<dbReference type="Proteomes" id="UP000245489">
    <property type="component" value="Unassembled WGS sequence"/>
</dbReference>
<evidence type="ECO:0000313" key="1">
    <source>
        <dbReference type="EMBL" id="PWK26429.1"/>
    </source>
</evidence>
<reference evidence="1 2" key="1">
    <citation type="submission" date="2018-05" db="EMBL/GenBank/DDBJ databases">
        <title>Genomic Encyclopedia of Archaeal and Bacterial Type Strains, Phase II (KMG-II): from individual species to whole genera.</title>
        <authorList>
            <person name="Goeker M."/>
        </authorList>
    </citation>
    <scope>NUCLEOTIDE SEQUENCE [LARGE SCALE GENOMIC DNA]</scope>
    <source>
        <strain evidence="1 2">DSM 22214</strain>
    </source>
</reference>
<gene>
    <name evidence="1" type="ORF">LV89_02600</name>
</gene>
<evidence type="ECO:0000313" key="2">
    <source>
        <dbReference type="Proteomes" id="UP000245489"/>
    </source>
</evidence>
<protein>
    <submittedName>
        <fullName evidence="1">Uncharacterized protein</fullName>
    </submittedName>
</protein>
<accession>A0A316EAS2</accession>
<dbReference type="RefSeq" id="WP_109743323.1">
    <property type="nucleotide sequence ID" value="NZ_QGGO01000012.1"/>
</dbReference>
<dbReference type="InterPro" id="IPR046167">
    <property type="entry name" value="DUF6169"/>
</dbReference>
<sequence>MDLNFLSLKPYLTYQEENDSEFFFTTENGDEYAIYFHATDGYFPELSYVNSVKLFGFDVSSKVSETLFDKRISDTIITSVIDFLSDDRNILVYVCSQSDSRQRHRNRLFNQWYREYNQNKFFKGDITFDGDTFVSFITSRKNPFMGDFNQAFFNFGNEYK</sequence>